<dbReference type="OrthoDB" id="5904860at2759"/>
<evidence type="ECO:0000256" key="2">
    <source>
        <dbReference type="ARBA" id="ARBA00023285"/>
    </source>
</evidence>
<evidence type="ECO:0000313" key="7">
    <source>
        <dbReference type="WBParaSite" id="ASIM_0000732301-mRNA-1"/>
    </source>
</evidence>
<dbReference type="InterPro" id="IPR003759">
    <property type="entry name" value="Cbl-bd_cap"/>
</dbReference>
<dbReference type="InterPro" id="IPR036724">
    <property type="entry name" value="Cobalamin-bd_sf"/>
</dbReference>
<sequence length="99" mass="11014">MFLPQVIKSARVMKKAVAHLIPFMDKEREENLRKNNICDDDPNSAYQGTMVIATVKGDVHDIGKNIVSVVLGCNNFRVIDLGVMTPCEKIIQTAIENKA</sequence>
<evidence type="ECO:0000313" key="5">
    <source>
        <dbReference type="EMBL" id="VDK28494.1"/>
    </source>
</evidence>
<dbReference type="EMBL" id="UYRR01016530">
    <property type="protein sequence ID" value="VDK28494.1"/>
    <property type="molecule type" value="Genomic_DNA"/>
</dbReference>
<reference evidence="7" key="1">
    <citation type="submission" date="2017-02" db="UniProtKB">
        <authorList>
            <consortium name="WormBaseParasite"/>
        </authorList>
    </citation>
    <scope>IDENTIFICATION</scope>
</reference>
<dbReference type="PANTHER" id="PTHR45833">
    <property type="entry name" value="METHIONINE SYNTHASE"/>
    <property type="match status" value="1"/>
</dbReference>
<reference evidence="5 6" key="2">
    <citation type="submission" date="2018-11" db="EMBL/GenBank/DDBJ databases">
        <authorList>
            <consortium name="Pathogen Informatics"/>
        </authorList>
    </citation>
    <scope>NUCLEOTIDE SEQUENCE [LARGE SCALE GENOMIC DNA]</scope>
</reference>
<dbReference type="InterPro" id="IPR050554">
    <property type="entry name" value="Met_Synthase/Corrinoid"/>
</dbReference>
<dbReference type="PROSITE" id="PS51332">
    <property type="entry name" value="B12_BINDING"/>
    <property type="match status" value="1"/>
</dbReference>
<accession>A0A0M3JI58</accession>
<dbReference type="GO" id="GO:0046872">
    <property type="term" value="F:metal ion binding"/>
    <property type="evidence" value="ECO:0007669"/>
    <property type="project" value="UniProtKB-KW"/>
</dbReference>
<feature type="domain" description="B12-binding N-terminal" evidence="4">
    <location>
        <begin position="1"/>
        <end position="32"/>
    </location>
</feature>
<dbReference type="GO" id="GO:0031419">
    <property type="term" value="F:cobalamin binding"/>
    <property type="evidence" value="ECO:0007669"/>
    <property type="project" value="InterPro"/>
</dbReference>
<gene>
    <name evidence="5" type="ORF">ASIM_LOCUS7088</name>
</gene>
<evidence type="ECO:0000259" key="4">
    <source>
        <dbReference type="PROSITE" id="PS51337"/>
    </source>
</evidence>
<organism evidence="7">
    <name type="scientific">Anisakis simplex</name>
    <name type="common">Herring worm</name>
    <dbReference type="NCBI Taxonomy" id="6269"/>
    <lineage>
        <taxon>Eukaryota</taxon>
        <taxon>Metazoa</taxon>
        <taxon>Ecdysozoa</taxon>
        <taxon>Nematoda</taxon>
        <taxon>Chromadorea</taxon>
        <taxon>Rhabditida</taxon>
        <taxon>Spirurina</taxon>
        <taxon>Ascaridomorpha</taxon>
        <taxon>Ascaridoidea</taxon>
        <taxon>Anisakidae</taxon>
        <taxon>Anisakis</taxon>
        <taxon>Anisakis simplex complex</taxon>
    </lineage>
</organism>
<name>A0A0M3JI58_ANISI</name>
<dbReference type="Pfam" id="PF02310">
    <property type="entry name" value="B12-binding"/>
    <property type="match status" value="1"/>
</dbReference>
<dbReference type="GO" id="GO:0050667">
    <property type="term" value="P:homocysteine metabolic process"/>
    <property type="evidence" value="ECO:0007669"/>
    <property type="project" value="TreeGrafter"/>
</dbReference>
<dbReference type="Gene3D" id="3.40.50.280">
    <property type="entry name" value="Cobalamin-binding domain"/>
    <property type="match status" value="1"/>
</dbReference>
<dbReference type="PANTHER" id="PTHR45833:SF1">
    <property type="entry name" value="METHIONINE SYNTHASE"/>
    <property type="match status" value="1"/>
</dbReference>
<protein>
    <submittedName>
        <fullName evidence="7">Methionine synthase</fullName>
    </submittedName>
</protein>
<dbReference type="InterPro" id="IPR036594">
    <property type="entry name" value="Meth_synthase_dom"/>
</dbReference>
<keyword evidence="6" id="KW-1185">Reference proteome</keyword>
<evidence type="ECO:0000259" key="3">
    <source>
        <dbReference type="PROSITE" id="PS51332"/>
    </source>
</evidence>
<keyword evidence="2" id="KW-0170">Cobalt</keyword>
<proteinExistence type="predicted"/>
<dbReference type="InterPro" id="IPR006158">
    <property type="entry name" value="Cobalamin-bd"/>
</dbReference>
<dbReference type="GO" id="GO:0005829">
    <property type="term" value="C:cytosol"/>
    <property type="evidence" value="ECO:0007669"/>
    <property type="project" value="TreeGrafter"/>
</dbReference>
<dbReference type="Gene3D" id="1.10.1240.10">
    <property type="entry name" value="Methionine synthase domain"/>
    <property type="match status" value="1"/>
</dbReference>
<dbReference type="GO" id="GO:0008705">
    <property type="term" value="F:methionine synthase activity"/>
    <property type="evidence" value="ECO:0007669"/>
    <property type="project" value="TreeGrafter"/>
</dbReference>
<dbReference type="AlphaFoldDB" id="A0A0M3JI58"/>
<feature type="domain" description="B12-binding" evidence="3">
    <location>
        <begin position="47"/>
        <end position="99"/>
    </location>
</feature>
<dbReference type="Proteomes" id="UP000267096">
    <property type="component" value="Unassembled WGS sequence"/>
</dbReference>
<dbReference type="PROSITE" id="PS51337">
    <property type="entry name" value="B12_BINDING_NTER"/>
    <property type="match status" value="1"/>
</dbReference>
<keyword evidence="1" id="KW-0479">Metal-binding</keyword>
<evidence type="ECO:0000256" key="1">
    <source>
        <dbReference type="ARBA" id="ARBA00022723"/>
    </source>
</evidence>
<evidence type="ECO:0000313" key="6">
    <source>
        <dbReference type="Proteomes" id="UP000267096"/>
    </source>
</evidence>
<dbReference type="WBParaSite" id="ASIM_0000732301-mRNA-1">
    <property type="protein sequence ID" value="ASIM_0000732301-mRNA-1"/>
    <property type="gene ID" value="ASIM_0000732301"/>
</dbReference>
<dbReference type="SUPFAM" id="SSF52242">
    <property type="entry name" value="Cobalamin (vitamin B12)-binding domain"/>
    <property type="match status" value="1"/>
</dbReference>
<dbReference type="GO" id="GO:0046653">
    <property type="term" value="P:tetrahydrofolate metabolic process"/>
    <property type="evidence" value="ECO:0007669"/>
    <property type="project" value="TreeGrafter"/>
</dbReference>